<feature type="transmembrane region" description="Helical" evidence="2">
    <location>
        <begin position="515"/>
        <end position="535"/>
    </location>
</feature>
<evidence type="ECO:0000313" key="3">
    <source>
        <dbReference type="EMBL" id="OKH93848.1"/>
    </source>
</evidence>
<dbReference type="RefSeq" id="WP_073788032.1">
    <property type="nucleotide sequence ID" value="NZ_LFBV01000003.1"/>
</dbReference>
<evidence type="ECO:0000256" key="2">
    <source>
        <dbReference type="SAM" id="Phobius"/>
    </source>
</evidence>
<feature type="region of interest" description="Disordered" evidence="1">
    <location>
        <begin position="425"/>
        <end position="447"/>
    </location>
</feature>
<reference evidence="3 4" key="1">
    <citation type="submission" date="2015-06" db="EMBL/GenBank/DDBJ databases">
        <title>Cloning and characterization of the uncialamcin biosynthetic gene cluster.</title>
        <authorList>
            <person name="Yan X."/>
            <person name="Huang T."/>
            <person name="Ge H."/>
            <person name="Shen B."/>
        </authorList>
    </citation>
    <scope>NUCLEOTIDE SEQUENCE [LARGE SCALE GENOMIC DNA]</scope>
    <source>
        <strain evidence="3 4">DCA2648</strain>
    </source>
</reference>
<dbReference type="Pfam" id="PF13576">
    <property type="entry name" value="Pentapeptide_3"/>
    <property type="match status" value="1"/>
</dbReference>
<keyword evidence="2" id="KW-1133">Transmembrane helix</keyword>
<sequence length="630" mass="68430">MSPTLPSPARPRWPYCGDGVSGGDRAGCIGRSKDPHGACLAHLIDRDRDTHLTGLAPGDDIDYRGTTFTAHLLDRLLGALTDPATQQPRFGAAKFGSAVFAGPARFASATFTGDAQFNSATFHSDAQFGSAVFTGDAWFSSAAFVGDARFGSAVFTGPARFASAVFTGDAQFNSARFHSDAWFGSAVFAGPTRFGSVVFTGDAQFGSATFSGPVQYDSAAFTGDAWFSLAVFTNDARFGSATFHSDARFRSAVFGRAVSFRSAVFERADELGPFVCAGTVVLSGARFNGPVTVSIAARRAACVRTRWVSTAALRLRHAEVDFTHAVFEYPLSIAAEQEPFSDEDGPLCEDRLAGTPGPRVRMMSLHGVDAAHLVLADLDLTRCLFTGTIHLDQIRLEGDCAFATVPRRRRLRPWRFTQRRTLAEEHHWRSRRPHPAPGWHQAPATTTRTGPAQLAPVYRALRKAFEDSKNEPDAADFYFGEMEMRRHDGARPRAERTLLTAYWALSGYGLRAARAALWLVAAMTATLFAMMLWGLPADHWKPETTAVIGGGQVRLPAEKPDPVNPGNALHERLTTQRFEKSLRVVVNSVIFRSSGQDLTTAGTYAEMTSRLTEPVLLGLAVLAVRGRVKR</sequence>
<keyword evidence="4" id="KW-1185">Reference proteome</keyword>
<keyword evidence="2" id="KW-0472">Membrane</keyword>
<gene>
    <name evidence="3" type="ORF">AB852_14135</name>
</gene>
<evidence type="ECO:0000256" key="1">
    <source>
        <dbReference type="SAM" id="MobiDB-lite"/>
    </source>
</evidence>
<dbReference type="AlphaFoldDB" id="A0A1Q4V7M2"/>
<evidence type="ECO:0000313" key="4">
    <source>
        <dbReference type="Proteomes" id="UP000186455"/>
    </source>
</evidence>
<dbReference type="Proteomes" id="UP000186455">
    <property type="component" value="Unassembled WGS sequence"/>
</dbReference>
<protein>
    <recommendedName>
        <fullName evidence="5">Metal transporter</fullName>
    </recommendedName>
</protein>
<dbReference type="STRING" id="1048205.AB852_14135"/>
<proteinExistence type="predicted"/>
<name>A0A1Q4V7M2_9ACTN</name>
<keyword evidence="2" id="KW-0812">Transmembrane</keyword>
<dbReference type="InterPro" id="IPR001646">
    <property type="entry name" value="5peptide_repeat"/>
</dbReference>
<accession>A0A1Q4V7M2</accession>
<evidence type="ECO:0008006" key="5">
    <source>
        <dbReference type="Google" id="ProtNLM"/>
    </source>
</evidence>
<dbReference type="EMBL" id="LFBV01000003">
    <property type="protein sequence ID" value="OKH93848.1"/>
    <property type="molecule type" value="Genomic_DNA"/>
</dbReference>
<organism evidence="3 4">
    <name type="scientific">Streptomyces uncialis</name>
    <dbReference type="NCBI Taxonomy" id="1048205"/>
    <lineage>
        <taxon>Bacteria</taxon>
        <taxon>Bacillati</taxon>
        <taxon>Actinomycetota</taxon>
        <taxon>Actinomycetes</taxon>
        <taxon>Kitasatosporales</taxon>
        <taxon>Streptomycetaceae</taxon>
        <taxon>Streptomyces</taxon>
    </lineage>
</organism>
<comment type="caution">
    <text evidence="3">The sequence shown here is derived from an EMBL/GenBank/DDBJ whole genome shotgun (WGS) entry which is preliminary data.</text>
</comment>